<dbReference type="RefSeq" id="WP_080317610.1">
    <property type="nucleotide sequence ID" value="NZ_MTBC01000001.1"/>
</dbReference>
<evidence type="ECO:0000256" key="1">
    <source>
        <dbReference type="ARBA" id="ARBA00023125"/>
    </source>
</evidence>
<dbReference type="GO" id="GO:0003677">
    <property type="term" value="F:DNA binding"/>
    <property type="evidence" value="ECO:0007669"/>
    <property type="project" value="UniProtKB-KW"/>
</dbReference>
<evidence type="ECO:0000256" key="3">
    <source>
        <dbReference type="SAM" id="Coils"/>
    </source>
</evidence>
<dbReference type="InterPro" id="IPR002104">
    <property type="entry name" value="Integrase_catalytic"/>
</dbReference>
<keyword evidence="7" id="KW-1185">Reference proteome</keyword>
<evidence type="ECO:0000313" key="7">
    <source>
        <dbReference type="Proteomes" id="UP000191680"/>
    </source>
</evidence>
<proteinExistence type="predicted"/>
<dbReference type="Pfam" id="PF00589">
    <property type="entry name" value="Phage_integrase"/>
    <property type="match status" value="1"/>
</dbReference>
<feature type="domain" description="Tyr recombinase" evidence="4">
    <location>
        <begin position="232"/>
        <end position="410"/>
    </location>
</feature>
<dbReference type="InterPro" id="IPR010998">
    <property type="entry name" value="Integrase_recombinase_N"/>
</dbReference>
<gene>
    <name evidence="6" type="ORF">BUL40_00275</name>
</gene>
<dbReference type="OrthoDB" id="892893at2"/>
<protein>
    <recommendedName>
        <fullName evidence="8">Tyr recombinase domain-containing protein</fullName>
    </recommendedName>
</protein>
<dbReference type="InterPro" id="IPR025269">
    <property type="entry name" value="SAM-like_dom"/>
</dbReference>
<sequence length="439" mass="51808">MANIKYYPYKKSGTCKVYLRLSIGRHKDFRLSTGLTIKEAKDWNESKNLPKTNSAHNKSLKNRLNDLTKAIEEFIDEVEKAENKSILDIESKELKKLIQHFNNLEPTKEFDYLIPFAKWYCEDLKKRTYIRNNVKSYFKQNTIDKYLNFLKVLEKYQNHLGKRIKIKDVNNAFANDLLDFLTDVEPKSINTKGRYIKRLKTIIKDAQLNGYQVDPDYLNIKGFTDENIVTYLTFEEIDKIIDKKMPTERLQIAKDWFIISCFTAQRISDLHRFTKNNIQKIDGGDYIVLKQFKTNKNLEIPIHHIVRDVLKRHNNDFPPKFTDNEQSQRSLLSSLIKEVCRISGIREKVKGRYNGIKGTYPKYKLISNHTGRRSFACNFYNSGNWTTQEIMNITGHVNEKNFLTYIDKSDSTLSRIARSKFDEMEKKYLKNKESKLRVI</sequence>
<evidence type="ECO:0008006" key="8">
    <source>
        <dbReference type="Google" id="ProtNLM"/>
    </source>
</evidence>
<keyword evidence="3" id="KW-0175">Coiled coil</keyword>
<evidence type="ECO:0000256" key="2">
    <source>
        <dbReference type="ARBA" id="ARBA00023172"/>
    </source>
</evidence>
<dbReference type="InterPro" id="IPR013762">
    <property type="entry name" value="Integrase-like_cat_sf"/>
</dbReference>
<dbReference type="Pfam" id="PF13102">
    <property type="entry name" value="Phage_int_SAM_5"/>
    <property type="match status" value="1"/>
</dbReference>
<name>A0A1V6LVG1_9FLAO</name>
<dbReference type="EMBL" id="MTBC01000001">
    <property type="protein sequence ID" value="OQD44027.1"/>
    <property type="molecule type" value="Genomic_DNA"/>
</dbReference>
<accession>A0A1V6LVG1</accession>
<evidence type="ECO:0000259" key="4">
    <source>
        <dbReference type="Pfam" id="PF00589"/>
    </source>
</evidence>
<comment type="caution">
    <text evidence="6">The sequence shown here is derived from an EMBL/GenBank/DDBJ whole genome shotgun (WGS) entry which is preliminary data.</text>
</comment>
<dbReference type="InterPro" id="IPR011010">
    <property type="entry name" value="DNA_brk_join_enz"/>
</dbReference>
<dbReference type="Gene3D" id="1.10.150.130">
    <property type="match status" value="1"/>
</dbReference>
<dbReference type="GO" id="GO:0006310">
    <property type="term" value="P:DNA recombination"/>
    <property type="evidence" value="ECO:0007669"/>
    <property type="project" value="UniProtKB-KW"/>
</dbReference>
<dbReference type="Gene3D" id="1.10.443.10">
    <property type="entry name" value="Intergrase catalytic core"/>
    <property type="match status" value="1"/>
</dbReference>
<evidence type="ECO:0000259" key="5">
    <source>
        <dbReference type="Pfam" id="PF13102"/>
    </source>
</evidence>
<dbReference type="Proteomes" id="UP000191680">
    <property type="component" value="Unassembled WGS sequence"/>
</dbReference>
<feature type="domain" description="Phage integrase SAM-like" evidence="5">
    <location>
        <begin position="113"/>
        <end position="212"/>
    </location>
</feature>
<reference evidence="6 7" key="1">
    <citation type="submission" date="2016-12" db="EMBL/GenBank/DDBJ databases">
        <authorList>
            <person name="Song W.-J."/>
            <person name="Kurnit D.M."/>
        </authorList>
    </citation>
    <scope>NUCLEOTIDE SEQUENCE [LARGE SCALE GENOMIC DNA]</scope>
    <source>
        <strain evidence="6 7">HSG9</strain>
    </source>
</reference>
<keyword evidence="2" id="KW-0233">DNA recombination</keyword>
<dbReference type="AlphaFoldDB" id="A0A1V6LVG1"/>
<organism evidence="6 7">
    <name type="scientific">Croceivirga radicis</name>
    <dbReference type="NCBI Taxonomy" id="1929488"/>
    <lineage>
        <taxon>Bacteria</taxon>
        <taxon>Pseudomonadati</taxon>
        <taxon>Bacteroidota</taxon>
        <taxon>Flavobacteriia</taxon>
        <taxon>Flavobacteriales</taxon>
        <taxon>Flavobacteriaceae</taxon>
        <taxon>Croceivirga</taxon>
    </lineage>
</organism>
<feature type="coiled-coil region" evidence="3">
    <location>
        <begin position="57"/>
        <end position="84"/>
    </location>
</feature>
<evidence type="ECO:0000313" key="6">
    <source>
        <dbReference type="EMBL" id="OQD44027.1"/>
    </source>
</evidence>
<dbReference type="SUPFAM" id="SSF56349">
    <property type="entry name" value="DNA breaking-rejoining enzymes"/>
    <property type="match status" value="1"/>
</dbReference>
<dbReference type="GO" id="GO:0015074">
    <property type="term" value="P:DNA integration"/>
    <property type="evidence" value="ECO:0007669"/>
    <property type="project" value="InterPro"/>
</dbReference>
<keyword evidence="1" id="KW-0238">DNA-binding</keyword>